<dbReference type="OrthoDB" id="2455061at2"/>
<name>A0A2U3AIX1_9BACL</name>
<keyword evidence="2" id="KW-1185">Reference proteome</keyword>
<dbReference type="EMBL" id="QFVR01000021">
    <property type="protein sequence ID" value="PWI24493.1"/>
    <property type="molecule type" value="Genomic_DNA"/>
</dbReference>
<dbReference type="AlphaFoldDB" id="A0A2U3AIX1"/>
<evidence type="ECO:0000313" key="2">
    <source>
        <dbReference type="Proteomes" id="UP000245938"/>
    </source>
</evidence>
<comment type="caution">
    <text evidence="1">The sequence shown here is derived from an EMBL/GenBank/DDBJ whole genome shotgun (WGS) entry which is preliminary data.</text>
</comment>
<gene>
    <name evidence="1" type="ORF">DEX24_13580</name>
</gene>
<evidence type="ECO:0000313" key="1">
    <source>
        <dbReference type="EMBL" id="PWI24493.1"/>
    </source>
</evidence>
<reference evidence="1 2" key="1">
    <citation type="submission" date="2018-05" db="EMBL/GenBank/DDBJ databases">
        <title>Kurthia sibirica genome sequence.</title>
        <authorList>
            <person name="Maclea K.S."/>
            <person name="Goen A.E."/>
        </authorList>
    </citation>
    <scope>NUCLEOTIDE SEQUENCE [LARGE SCALE GENOMIC DNA]</scope>
    <source>
        <strain evidence="1 2">ATCC 49154</strain>
    </source>
</reference>
<organism evidence="1 2">
    <name type="scientific">Kurthia sibirica</name>
    <dbReference type="NCBI Taxonomy" id="202750"/>
    <lineage>
        <taxon>Bacteria</taxon>
        <taxon>Bacillati</taxon>
        <taxon>Bacillota</taxon>
        <taxon>Bacilli</taxon>
        <taxon>Bacillales</taxon>
        <taxon>Caryophanaceae</taxon>
        <taxon>Kurthia</taxon>
    </lineage>
</organism>
<accession>A0A2U3AIX1</accession>
<sequence length="38" mass="4484">MSIENSFIYPFNNGRIEDISNKIKILNRAAYEYHSFTS</sequence>
<dbReference type="RefSeq" id="WP_109306957.1">
    <property type="nucleotide sequence ID" value="NZ_BJUF01000060.1"/>
</dbReference>
<protein>
    <submittedName>
        <fullName evidence="1">Uncharacterized protein</fullName>
    </submittedName>
</protein>
<dbReference type="Proteomes" id="UP000245938">
    <property type="component" value="Unassembled WGS sequence"/>
</dbReference>
<proteinExistence type="predicted"/>